<dbReference type="EMBL" id="CP041242">
    <property type="protein sequence ID" value="QDH69701.1"/>
    <property type="molecule type" value="Genomic_DNA"/>
</dbReference>
<dbReference type="AlphaFoldDB" id="A0A514BQP8"/>
<reference evidence="2 3" key="1">
    <citation type="submission" date="2019-06" db="EMBL/GenBank/DDBJ databases">
        <title>Lysobacter alkalisoli sp. nov. isolated from saline-alkali soil.</title>
        <authorList>
            <person name="Sun J.-Q."/>
            <person name="Xu L."/>
        </authorList>
    </citation>
    <scope>NUCLEOTIDE SEQUENCE [LARGE SCALE GENOMIC DNA]</scope>
    <source>
        <strain evidence="2 3">SJ-36</strain>
    </source>
</reference>
<keyword evidence="1" id="KW-0812">Transmembrane</keyword>
<keyword evidence="1" id="KW-1133">Transmembrane helix</keyword>
<dbReference type="KEGG" id="lyj:FKV23_06020"/>
<evidence type="ECO:0000313" key="2">
    <source>
        <dbReference type="EMBL" id="QDH69701.1"/>
    </source>
</evidence>
<protein>
    <submittedName>
        <fullName evidence="2">Na+:solute symporter</fullName>
    </submittedName>
</protein>
<dbReference type="OrthoDB" id="5985703at2"/>
<evidence type="ECO:0000313" key="3">
    <source>
        <dbReference type="Proteomes" id="UP000317199"/>
    </source>
</evidence>
<keyword evidence="3" id="KW-1185">Reference proteome</keyword>
<feature type="transmembrane region" description="Helical" evidence="1">
    <location>
        <begin position="94"/>
        <end position="114"/>
    </location>
</feature>
<sequence>MVVSRSRAILSGSAAIAAVIAIQAFNSFACYSHDFSSFLAALGIFLLIPLLPAIISLATANPLRALGACLLVVPWLLLAYYTDCVRPYTGGGASMIYVAVILWGTPCSIVGALVTGPIMRALGVSVAGR</sequence>
<name>A0A514BQP8_9GAMM</name>
<dbReference type="Proteomes" id="UP000317199">
    <property type="component" value="Chromosome"/>
</dbReference>
<evidence type="ECO:0000256" key="1">
    <source>
        <dbReference type="SAM" id="Phobius"/>
    </source>
</evidence>
<feature type="transmembrane region" description="Helical" evidence="1">
    <location>
        <begin position="65"/>
        <end position="82"/>
    </location>
</feature>
<feature type="transmembrane region" description="Helical" evidence="1">
    <location>
        <begin position="37"/>
        <end position="58"/>
    </location>
</feature>
<accession>A0A514BQP8</accession>
<gene>
    <name evidence="2" type="ORF">FKV23_06020</name>
</gene>
<proteinExistence type="predicted"/>
<keyword evidence="1" id="KW-0472">Membrane</keyword>
<organism evidence="2 3">
    <name type="scientific">Marilutibacter alkalisoli</name>
    <dbReference type="NCBI Taxonomy" id="2591633"/>
    <lineage>
        <taxon>Bacteria</taxon>
        <taxon>Pseudomonadati</taxon>
        <taxon>Pseudomonadota</taxon>
        <taxon>Gammaproteobacteria</taxon>
        <taxon>Lysobacterales</taxon>
        <taxon>Lysobacteraceae</taxon>
        <taxon>Marilutibacter</taxon>
    </lineage>
</organism>